<dbReference type="PROSITE" id="PS51819">
    <property type="entry name" value="VOC"/>
    <property type="match status" value="1"/>
</dbReference>
<dbReference type="AlphaFoldDB" id="A0A5R9QFJ5"/>
<sequence>MSVLGIDEITYGVEDLPRCITFFKDWGLALVSEQPDEAIFETLNGCRVIVADLNKAGLPAAIESGPTIREVVWGVESEADLALYASRIAQDPGFVEGNGRVGCTDPNGLAIRFQVTRKCDLELEECGAHNTWNSKGRINKPSPVYERATPVEVGHVVFFVKDVNACEAFYHDRFGFQSSDRYPNRGAFMRTAEEGGHHDLFMLQLPEPRAGLNHVAFTVRDIHEVFGGGMHVSRCGWDTEIGPGRHPVSSAFFWYFKNPAGALVEYYADEDHLTAEWQPREFEPGPTVFAEWAIAGGIDGVTRRQRHVEAPQGKFLTDKPRTPSKP</sequence>
<name>A0A5R9QFJ5_9GAMM</name>
<dbReference type="OrthoDB" id="6909416at2"/>
<organism evidence="3 4">
    <name type="scientific">Stutzerimonas nosocomialis</name>
    <dbReference type="NCBI Taxonomy" id="1056496"/>
    <lineage>
        <taxon>Bacteria</taxon>
        <taxon>Pseudomonadati</taxon>
        <taxon>Pseudomonadota</taxon>
        <taxon>Gammaproteobacteria</taxon>
        <taxon>Pseudomonadales</taxon>
        <taxon>Pseudomonadaceae</taxon>
        <taxon>Stutzerimonas</taxon>
    </lineage>
</organism>
<dbReference type="InterPro" id="IPR029068">
    <property type="entry name" value="Glyas_Bleomycin-R_OHBP_Dase"/>
</dbReference>
<dbReference type="Pfam" id="PF00903">
    <property type="entry name" value="Glyoxalase"/>
    <property type="match status" value="1"/>
</dbReference>
<protein>
    <submittedName>
        <fullName evidence="3">Glyoxalase</fullName>
    </submittedName>
</protein>
<reference evidence="3 4" key="1">
    <citation type="journal article" date="2017" name="Eur. J. Clin. Microbiol. Infect. Dis.">
        <title>Uncommonly isolated clinical Pseudomonas: identification and phylogenetic assignation.</title>
        <authorList>
            <person name="Mulet M."/>
            <person name="Gomila M."/>
            <person name="Ramirez A."/>
            <person name="Cardew S."/>
            <person name="Moore E.R."/>
            <person name="Lalucat J."/>
            <person name="Garcia-Valdes E."/>
        </authorList>
    </citation>
    <scope>NUCLEOTIDE SEQUENCE [LARGE SCALE GENOMIC DNA]</scope>
    <source>
        <strain evidence="3 4">SD129</strain>
    </source>
</reference>
<dbReference type="Proteomes" id="UP000306753">
    <property type="component" value="Unassembled WGS sequence"/>
</dbReference>
<dbReference type="RefSeq" id="WP_138408932.1">
    <property type="nucleotide sequence ID" value="NZ_QLAE01000020.1"/>
</dbReference>
<evidence type="ECO:0000259" key="2">
    <source>
        <dbReference type="PROSITE" id="PS51819"/>
    </source>
</evidence>
<dbReference type="PANTHER" id="PTHR21366">
    <property type="entry name" value="GLYOXALASE FAMILY PROTEIN"/>
    <property type="match status" value="1"/>
</dbReference>
<dbReference type="Gene3D" id="3.10.180.10">
    <property type="entry name" value="2,3-Dihydroxybiphenyl 1,2-Dioxygenase, domain 1"/>
    <property type="match status" value="2"/>
</dbReference>
<comment type="caution">
    <text evidence="3">The sequence shown here is derived from an EMBL/GenBank/DDBJ whole genome shotgun (WGS) entry which is preliminary data.</text>
</comment>
<proteinExistence type="predicted"/>
<evidence type="ECO:0000313" key="4">
    <source>
        <dbReference type="Proteomes" id="UP000306753"/>
    </source>
</evidence>
<dbReference type="InterPro" id="IPR037523">
    <property type="entry name" value="VOC_core"/>
</dbReference>
<dbReference type="SUPFAM" id="SSF54593">
    <property type="entry name" value="Glyoxalase/Bleomycin resistance protein/Dihydroxybiphenyl dioxygenase"/>
    <property type="match status" value="1"/>
</dbReference>
<dbReference type="EMBL" id="QLAG01000010">
    <property type="protein sequence ID" value="TLX63698.1"/>
    <property type="molecule type" value="Genomic_DNA"/>
</dbReference>
<feature type="compositionally biased region" description="Basic and acidic residues" evidence="1">
    <location>
        <begin position="316"/>
        <end position="326"/>
    </location>
</feature>
<evidence type="ECO:0000256" key="1">
    <source>
        <dbReference type="SAM" id="MobiDB-lite"/>
    </source>
</evidence>
<dbReference type="InterPro" id="IPR004360">
    <property type="entry name" value="Glyas_Fos-R_dOase_dom"/>
</dbReference>
<dbReference type="PANTHER" id="PTHR21366:SF14">
    <property type="entry name" value="GLYOXALASE DOMAIN-CONTAINING PROTEIN 5"/>
    <property type="match status" value="1"/>
</dbReference>
<evidence type="ECO:0000313" key="3">
    <source>
        <dbReference type="EMBL" id="TLX63698.1"/>
    </source>
</evidence>
<feature type="domain" description="VOC" evidence="2">
    <location>
        <begin position="152"/>
        <end position="269"/>
    </location>
</feature>
<gene>
    <name evidence="3" type="ORF">DN820_09955</name>
</gene>
<accession>A0A5R9QFJ5</accession>
<dbReference type="InterPro" id="IPR050383">
    <property type="entry name" value="GlyoxalaseI/FosfomycinResist"/>
</dbReference>
<dbReference type="CDD" id="cd08343">
    <property type="entry name" value="ED_TypeI_classII_C"/>
    <property type="match status" value="1"/>
</dbReference>
<keyword evidence="4" id="KW-1185">Reference proteome</keyword>
<feature type="region of interest" description="Disordered" evidence="1">
    <location>
        <begin position="307"/>
        <end position="326"/>
    </location>
</feature>